<feature type="domain" description="Protein kinase" evidence="6">
    <location>
        <begin position="1"/>
        <end position="189"/>
    </location>
</feature>
<dbReference type="PROSITE" id="PS50011">
    <property type="entry name" value="PROTEIN_KINASE_DOM"/>
    <property type="match status" value="1"/>
</dbReference>
<dbReference type="GO" id="GO:0005524">
    <property type="term" value="F:ATP binding"/>
    <property type="evidence" value="ECO:0007669"/>
    <property type="project" value="InterPro"/>
</dbReference>
<dbReference type="AlphaFoldDB" id="A0A1D1VLZ3"/>
<dbReference type="GO" id="GO:0007168">
    <property type="term" value="P:receptor guanylyl cyclase signaling pathway"/>
    <property type="evidence" value="ECO:0007669"/>
    <property type="project" value="TreeGrafter"/>
</dbReference>
<dbReference type="GO" id="GO:0004672">
    <property type="term" value="F:protein kinase activity"/>
    <property type="evidence" value="ECO:0007669"/>
    <property type="project" value="InterPro"/>
</dbReference>
<dbReference type="InterPro" id="IPR001245">
    <property type="entry name" value="Ser-Thr/Tyr_kinase_cat_dom"/>
</dbReference>
<dbReference type="GO" id="GO:0005886">
    <property type="term" value="C:plasma membrane"/>
    <property type="evidence" value="ECO:0007669"/>
    <property type="project" value="TreeGrafter"/>
</dbReference>
<dbReference type="InterPro" id="IPR000719">
    <property type="entry name" value="Prot_kinase_dom"/>
</dbReference>
<evidence type="ECO:0000256" key="5">
    <source>
        <dbReference type="ARBA" id="ARBA00023293"/>
    </source>
</evidence>
<dbReference type="STRING" id="947166.A0A1D1VLZ3"/>
<evidence type="ECO:0000313" key="7">
    <source>
        <dbReference type="EMBL" id="GAU99508.1"/>
    </source>
</evidence>
<dbReference type="Gene3D" id="1.10.510.10">
    <property type="entry name" value="Transferase(Phosphotransferase) domain 1"/>
    <property type="match status" value="1"/>
</dbReference>
<keyword evidence="3" id="KW-0547">Nucleotide-binding</keyword>
<dbReference type="InterPro" id="IPR050401">
    <property type="entry name" value="Cyclic_nucleotide_synthase"/>
</dbReference>
<dbReference type="GO" id="GO:0004016">
    <property type="term" value="F:adenylate cyclase activity"/>
    <property type="evidence" value="ECO:0007669"/>
    <property type="project" value="TreeGrafter"/>
</dbReference>
<reference evidence="7 8" key="1">
    <citation type="journal article" date="2016" name="Nat. Commun.">
        <title>Extremotolerant tardigrade genome and improved radiotolerance of human cultured cells by tardigrade-unique protein.</title>
        <authorList>
            <person name="Hashimoto T."/>
            <person name="Horikawa D.D."/>
            <person name="Saito Y."/>
            <person name="Kuwahara H."/>
            <person name="Kozuka-Hata H."/>
            <person name="Shin-I T."/>
            <person name="Minakuchi Y."/>
            <person name="Ohishi K."/>
            <person name="Motoyama A."/>
            <person name="Aizu T."/>
            <person name="Enomoto A."/>
            <person name="Kondo K."/>
            <person name="Tanaka S."/>
            <person name="Hara Y."/>
            <person name="Koshikawa S."/>
            <person name="Sagara H."/>
            <person name="Miura T."/>
            <person name="Yokobori S."/>
            <person name="Miyagawa K."/>
            <person name="Suzuki Y."/>
            <person name="Kubo T."/>
            <person name="Oyama M."/>
            <person name="Kohara Y."/>
            <person name="Fujiyama A."/>
            <person name="Arakawa K."/>
            <person name="Katayama T."/>
            <person name="Toyoda A."/>
            <person name="Kunieda T."/>
        </authorList>
    </citation>
    <scope>NUCLEOTIDE SEQUENCE [LARGE SCALE GENOMIC DNA]</scope>
    <source>
        <strain evidence="7 8">YOKOZUNA-1</strain>
    </source>
</reference>
<keyword evidence="4" id="KW-0456">Lyase</keyword>
<comment type="catalytic activity">
    <reaction evidence="1">
        <text>GTP = 3',5'-cyclic GMP + diphosphate</text>
        <dbReference type="Rhea" id="RHEA:13665"/>
        <dbReference type="ChEBI" id="CHEBI:33019"/>
        <dbReference type="ChEBI" id="CHEBI:37565"/>
        <dbReference type="ChEBI" id="CHEBI:57746"/>
        <dbReference type="EC" id="4.6.1.2"/>
    </reaction>
</comment>
<dbReference type="InterPro" id="IPR011009">
    <property type="entry name" value="Kinase-like_dom_sf"/>
</dbReference>
<keyword evidence="5" id="KW-0141">cGMP biosynthesis</keyword>
<dbReference type="EC" id="4.6.1.2" evidence="2"/>
<dbReference type="SUPFAM" id="SSF56112">
    <property type="entry name" value="Protein kinase-like (PK-like)"/>
    <property type="match status" value="1"/>
</dbReference>
<evidence type="ECO:0000256" key="1">
    <source>
        <dbReference type="ARBA" id="ARBA00001436"/>
    </source>
</evidence>
<name>A0A1D1VLZ3_RAMVA</name>
<evidence type="ECO:0000256" key="4">
    <source>
        <dbReference type="ARBA" id="ARBA00023239"/>
    </source>
</evidence>
<proteinExistence type="predicted"/>
<dbReference type="OrthoDB" id="1890790at2759"/>
<dbReference type="EMBL" id="BDGG01000005">
    <property type="protein sequence ID" value="GAU99508.1"/>
    <property type="molecule type" value="Genomic_DNA"/>
</dbReference>
<evidence type="ECO:0000313" key="8">
    <source>
        <dbReference type="Proteomes" id="UP000186922"/>
    </source>
</evidence>
<accession>A0A1D1VLZ3</accession>
<dbReference type="GO" id="GO:0004383">
    <property type="term" value="F:guanylate cyclase activity"/>
    <property type="evidence" value="ECO:0007669"/>
    <property type="project" value="UniProtKB-EC"/>
</dbReference>
<evidence type="ECO:0000256" key="3">
    <source>
        <dbReference type="ARBA" id="ARBA00022741"/>
    </source>
</evidence>
<keyword evidence="8" id="KW-1185">Reference proteome</keyword>
<organism evidence="7 8">
    <name type="scientific">Ramazzottius varieornatus</name>
    <name type="common">Water bear</name>
    <name type="synonym">Tardigrade</name>
    <dbReference type="NCBI Taxonomy" id="947166"/>
    <lineage>
        <taxon>Eukaryota</taxon>
        <taxon>Metazoa</taxon>
        <taxon>Ecdysozoa</taxon>
        <taxon>Tardigrada</taxon>
        <taxon>Eutardigrada</taxon>
        <taxon>Parachela</taxon>
        <taxon>Hypsibioidea</taxon>
        <taxon>Ramazzottiidae</taxon>
        <taxon>Ramazzottius</taxon>
    </lineage>
</organism>
<dbReference type="Proteomes" id="UP000186922">
    <property type="component" value="Unassembled WGS sequence"/>
</dbReference>
<comment type="caution">
    <text evidence="7">The sequence shown here is derived from an EMBL/GenBank/DDBJ whole genome shotgun (WGS) entry which is preliminary data.</text>
</comment>
<dbReference type="PANTHER" id="PTHR11920">
    <property type="entry name" value="GUANYLYL CYCLASE"/>
    <property type="match status" value="1"/>
</dbReference>
<protein>
    <recommendedName>
        <fullName evidence="2">guanylate cyclase</fullName>
        <ecNumber evidence="2">4.6.1.2</ecNumber>
    </recommendedName>
</protein>
<dbReference type="PANTHER" id="PTHR11920:SF499">
    <property type="entry name" value="GUANYLATE CYCLASE DOMAIN-CONTAINING PROTEIN"/>
    <property type="match status" value="1"/>
</dbReference>
<gene>
    <name evidence="7" type="primary">RvY_10501-1</name>
    <name evidence="7" type="synonym">RvY_10501.1</name>
    <name evidence="7" type="ORF">RvY_10501</name>
</gene>
<dbReference type="GO" id="GO:0001653">
    <property type="term" value="F:peptide receptor activity"/>
    <property type="evidence" value="ECO:0007669"/>
    <property type="project" value="TreeGrafter"/>
</dbReference>
<sequence>MDWIVRFSFINDCIKSLQYIHGSSLKVHGRLNSLCCFIDSAFLLKLTDYGMDAFYDLTVAELWGARRDPEYRLAQVWKAPEHLVREASTQTEAINSVSTAGDVYSFGIIMQEVILRARPFSTYGMEPGELLEHVKKSTEKGQASFKPIIEESACSAELIGLCNKCYSVEPLKRPSVADLRKVLREQGRLL</sequence>
<dbReference type="Pfam" id="PF07714">
    <property type="entry name" value="PK_Tyr_Ser-Thr"/>
    <property type="match status" value="1"/>
</dbReference>
<evidence type="ECO:0000259" key="6">
    <source>
        <dbReference type="PROSITE" id="PS50011"/>
    </source>
</evidence>
<evidence type="ECO:0000256" key="2">
    <source>
        <dbReference type="ARBA" id="ARBA00012202"/>
    </source>
</evidence>